<dbReference type="Proteomes" id="UP000235731">
    <property type="component" value="Unassembled WGS sequence"/>
</dbReference>
<organism evidence="3 4">
    <name type="scientific">Caldimicrobium thiodismutans</name>
    <dbReference type="NCBI Taxonomy" id="1653476"/>
    <lineage>
        <taxon>Bacteria</taxon>
        <taxon>Pseudomonadati</taxon>
        <taxon>Thermodesulfobacteriota</taxon>
        <taxon>Thermodesulfobacteria</taxon>
        <taxon>Thermodesulfobacteriales</taxon>
        <taxon>Thermodesulfobacteriaceae</taxon>
        <taxon>Caldimicrobium</taxon>
    </lineage>
</organism>
<name>A0A2N7PL66_9BACT</name>
<dbReference type="CDD" id="cd06445">
    <property type="entry name" value="ATase"/>
    <property type="match status" value="1"/>
</dbReference>
<dbReference type="InterPro" id="IPR036388">
    <property type="entry name" value="WH-like_DNA-bd_sf"/>
</dbReference>
<dbReference type="Gene3D" id="1.10.10.10">
    <property type="entry name" value="Winged helix-like DNA-binding domain superfamily/Winged helix DNA-binding domain"/>
    <property type="match status" value="1"/>
</dbReference>
<dbReference type="Pfam" id="PF01035">
    <property type="entry name" value="DNA_binding_1"/>
    <property type="match status" value="1"/>
</dbReference>
<evidence type="ECO:0000313" key="3">
    <source>
        <dbReference type="EMBL" id="PMP64356.1"/>
    </source>
</evidence>
<dbReference type="NCBIfam" id="TIGR00589">
    <property type="entry name" value="ogt"/>
    <property type="match status" value="1"/>
</dbReference>
<reference evidence="3 4" key="1">
    <citation type="submission" date="2018-01" db="EMBL/GenBank/DDBJ databases">
        <title>Metagenomic assembled genomes from two thermal pools in the Uzon Caldera, Kamchatka, Russia.</title>
        <authorList>
            <person name="Wilkins L."/>
            <person name="Ettinger C."/>
        </authorList>
    </citation>
    <scope>NUCLEOTIDE SEQUENCE [LARGE SCALE GENOMIC DNA]</scope>
    <source>
        <strain evidence="3">ZAV-15</strain>
    </source>
</reference>
<dbReference type="GO" id="GO:0003824">
    <property type="term" value="F:catalytic activity"/>
    <property type="evidence" value="ECO:0007669"/>
    <property type="project" value="InterPro"/>
</dbReference>
<dbReference type="GO" id="GO:0006281">
    <property type="term" value="P:DNA repair"/>
    <property type="evidence" value="ECO:0007669"/>
    <property type="project" value="InterPro"/>
</dbReference>
<feature type="domain" description="Methylated-DNA-[protein]-cysteine S-methyltransferase DNA binding" evidence="2">
    <location>
        <begin position="97"/>
        <end position="175"/>
    </location>
</feature>
<dbReference type="PANTHER" id="PTHR10815:SF13">
    <property type="entry name" value="METHYLATED-DNA--PROTEIN-CYSTEINE METHYLTRANSFERASE"/>
    <property type="match status" value="1"/>
</dbReference>
<dbReference type="SUPFAM" id="SSF46767">
    <property type="entry name" value="Methylated DNA-protein cysteine methyltransferase, C-terminal domain"/>
    <property type="match status" value="1"/>
</dbReference>
<sequence>MSLLLNISPFQRKKLESPKLLKGVLKLFPFEFHFYFNTSLELVKLNFGFHLEYPKKGFILSHPNLERVLVSYIKELKEYFEGRISFLNPPHHLNLKPFSLRVLELLREIPKGKTITYTELAQRANLPYGARAVAKILALNPLPLLYPCHRVVSKKGLSGFSQGTLLKWLLLYWEGQYQKTDKNLLKSKL</sequence>
<gene>
    <name evidence="3" type="ORF">C0197_00655</name>
</gene>
<protein>
    <recommendedName>
        <fullName evidence="2">Methylated-DNA-[protein]-cysteine S-methyltransferase DNA binding domain-containing protein</fullName>
    </recommendedName>
</protein>
<evidence type="ECO:0000259" key="2">
    <source>
        <dbReference type="Pfam" id="PF01035"/>
    </source>
</evidence>
<dbReference type="PANTHER" id="PTHR10815">
    <property type="entry name" value="METHYLATED-DNA--PROTEIN-CYSTEINE METHYLTRANSFERASE"/>
    <property type="match status" value="1"/>
</dbReference>
<proteinExistence type="predicted"/>
<accession>A0A2N7PL66</accession>
<evidence type="ECO:0000313" key="4">
    <source>
        <dbReference type="Proteomes" id="UP000235731"/>
    </source>
</evidence>
<dbReference type="EMBL" id="PNIE01000011">
    <property type="protein sequence ID" value="PMP64356.1"/>
    <property type="molecule type" value="Genomic_DNA"/>
</dbReference>
<keyword evidence="1" id="KW-0227">DNA damage</keyword>
<dbReference type="InterPro" id="IPR036217">
    <property type="entry name" value="MethylDNA_cys_MeTrfase_DNAb"/>
</dbReference>
<evidence type="ECO:0000256" key="1">
    <source>
        <dbReference type="ARBA" id="ARBA00022763"/>
    </source>
</evidence>
<dbReference type="InterPro" id="IPR014048">
    <property type="entry name" value="MethylDNA_cys_MeTrfase_DNA-bd"/>
</dbReference>
<dbReference type="AlphaFoldDB" id="A0A2N7PL66"/>
<comment type="caution">
    <text evidence="3">The sequence shown here is derived from an EMBL/GenBank/DDBJ whole genome shotgun (WGS) entry which is preliminary data.</text>
</comment>